<protein>
    <recommendedName>
        <fullName evidence="5">PE-PGRS family protein</fullName>
    </recommendedName>
</protein>
<gene>
    <name evidence="3" type="ORF">ACFQVC_36645</name>
</gene>
<evidence type="ECO:0008006" key="5">
    <source>
        <dbReference type="Google" id="ProtNLM"/>
    </source>
</evidence>
<evidence type="ECO:0000256" key="1">
    <source>
        <dbReference type="SAM" id="MobiDB-lite"/>
    </source>
</evidence>
<accession>A0ABW2JU76</accession>
<evidence type="ECO:0000313" key="4">
    <source>
        <dbReference type="Proteomes" id="UP001596523"/>
    </source>
</evidence>
<keyword evidence="2" id="KW-0472">Membrane</keyword>
<sequence length="263" mass="26764">MTDARSPLRAFRAALFAAVCVALAALGHSYMSGHDIPFGALLGAFGITAGLAWCVGGSRRGVPSIAAGLLAVQGALHLIFAGSQSHAGAAAHGAAAHQGSVMSHGPTPHDGASMPHGGAMAYEHTGAMSGHTTAAYEHSTAMSGHTTAAPSMADDDALMSLLAGHSSAGMLAAHLVAALVCALWLARGEAAFFQLVAALGALAFTPLRLLLTVVRLPEAARTVRRPRRRPRSARPRAAALAYAVTRRGPPAVVLLHRYAPTAA</sequence>
<organism evidence="3 4">
    <name type="scientific">Streptomyces monticola</name>
    <dbReference type="NCBI Taxonomy" id="2666263"/>
    <lineage>
        <taxon>Bacteria</taxon>
        <taxon>Bacillati</taxon>
        <taxon>Actinomycetota</taxon>
        <taxon>Actinomycetes</taxon>
        <taxon>Kitasatosporales</taxon>
        <taxon>Streptomycetaceae</taxon>
        <taxon>Streptomyces</taxon>
    </lineage>
</organism>
<dbReference type="Proteomes" id="UP001596523">
    <property type="component" value="Unassembled WGS sequence"/>
</dbReference>
<evidence type="ECO:0000256" key="2">
    <source>
        <dbReference type="SAM" id="Phobius"/>
    </source>
</evidence>
<keyword evidence="2" id="KW-0812">Transmembrane</keyword>
<dbReference type="EMBL" id="JBHTCF010000024">
    <property type="protein sequence ID" value="MFC7309731.1"/>
    <property type="molecule type" value="Genomic_DNA"/>
</dbReference>
<evidence type="ECO:0000313" key="3">
    <source>
        <dbReference type="EMBL" id="MFC7309731.1"/>
    </source>
</evidence>
<comment type="caution">
    <text evidence="3">The sequence shown here is derived from an EMBL/GenBank/DDBJ whole genome shotgun (WGS) entry which is preliminary data.</text>
</comment>
<dbReference type="RefSeq" id="WP_381838926.1">
    <property type="nucleotide sequence ID" value="NZ_JBHTCF010000024.1"/>
</dbReference>
<name>A0ABW2JU76_9ACTN</name>
<proteinExistence type="predicted"/>
<feature type="transmembrane region" description="Helical" evidence="2">
    <location>
        <begin position="192"/>
        <end position="211"/>
    </location>
</feature>
<keyword evidence="2" id="KW-1133">Transmembrane helix</keyword>
<feature type="transmembrane region" description="Helical" evidence="2">
    <location>
        <begin position="168"/>
        <end position="186"/>
    </location>
</feature>
<keyword evidence="4" id="KW-1185">Reference proteome</keyword>
<feature type="transmembrane region" description="Helical" evidence="2">
    <location>
        <begin position="37"/>
        <end position="55"/>
    </location>
</feature>
<feature type="region of interest" description="Disordered" evidence="1">
    <location>
        <begin position="97"/>
        <end position="116"/>
    </location>
</feature>
<reference evidence="4" key="1">
    <citation type="journal article" date="2019" name="Int. J. Syst. Evol. Microbiol.">
        <title>The Global Catalogue of Microorganisms (GCM) 10K type strain sequencing project: providing services to taxonomists for standard genome sequencing and annotation.</title>
        <authorList>
            <consortium name="The Broad Institute Genomics Platform"/>
            <consortium name="The Broad Institute Genome Sequencing Center for Infectious Disease"/>
            <person name="Wu L."/>
            <person name="Ma J."/>
        </authorList>
    </citation>
    <scope>NUCLEOTIDE SEQUENCE [LARGE SCALE GENOMIC DNA]</scope>
    <source>
        <strain evidence="4">SYNS20</strain>
    </source>
</reference>